<keyword evidence="1" id="KW-1133">Transmembrane helix</keyword>
<proteinExistence type="predicted"/>
<evidence type="ECO:0000256" key="1">
    <source>
        <dbReference type="SAM" id="Phobius"/>
    </source>
</evidence>
<name>Q9YG47_AERPE</name>
<dbReference type="AlphaFoldDB" id="Q9YG47"/>
<dbReference type="RefSeq" id="WP_010865454.1">
    <property type="nucleotide sequence ID" value="NC_000854.2"/>
</dbReference>
<feature type="transmembrane region" description="Helical" evidence="1">
    <location>
        <begin position="148"/>
        <end position="168"/>
    </location>
</feature>
<gene>
    <name evidence="2" type="ordered locus">APE_0054.1</name>
</gene>
<feature type="transmembrane region" description="Helical" evidence="1">
    <location>
        <begin position="81"/>
        <end position="101"/>
    </location>
</feature>
<dbReference type="PIR" id="A72758">
    <property type="entry name" value="A72758"/>
</dbReference>
<feature type="transmembrane region" description="Helical" evidence="1">
    <location>
        <begin position="38"/>
        <end position="69"/>
    </location>
</feature>
<dbReference type="KEGG" id="ape:APE_0054.1"/>
<keyword evidence="3" id="KW-1185">Reference proteome</keyword>
<dbReference type="STRING" id="272557.APE_0054.1"/>
<accession>Q9YG47</accession>
<reference evidence="2 3" key="1">
    <citation type="journal article" date="1999" name="DNA Res.">
        <title>Complete genome sequence of an aerobic hyper-thermophilic crenarchaeon, Aeropyrum pernix K1.</title>
        <authorList>
            <person name="Kawarabayasi Y."/>
            <person name="Hino Y."/>
            <person name="Horikawa H."/>
            <person name="Yamazaki S."/>
            <person name="Haikawa Y."/>
            <person name="Jin-no K."/>
            <person name="Takahashi M."/>
            <person name="Sekine M."/>
            <person name="Baba S."/>
            <person name="Ankai A."/>
            <person name="Kosugi H."/>
            <person name="Hosoyama A."/>
            <person name="Fukui S."/>
            <person name="Nagai Y."/>
            <person name="Nishijima K."/>
            <person name="Nakazawa H."/>
            <person name="Takamiya M."/>
            <person name="Masuda S."/>
            <person name="Funahashi T."/>
            <person name="Tanaka T."/>
            <person name="Kudoh Y."/>
            <person name="Yamazaki J."/>
            <person name="Kushida N."/>
            <person name="Oguchi A."/>
            <person name="Aoki K."/>
            <person name="Kubota K."/>
            <person name="Nakamura Y."/>
            <person name="Nomura N."/>
            <person name="Sako Y."/>
            <person name="Kikuchi H."/>
        </authorList>
    </citation>
    <scope>NUCLEOTIDE SEQUENCE [LARGE SCALE GENOMIC DNA]</scope>
    <source>
        <strain evidence="3">ATCC 700893 / DSM 11879 / JCM 9820 / NBRC 100138 / K1</strain>
    </source>
</reference>
<evidence type="ECO:0000313" key="2">
    <source>
        <dbReference type="EMBL" id="BAA78963.2"/>
    </source>
</evidence>
<keyword evidence="1" id="KW-0472">Membrane</keyword>
<dbReference type="Proteomes" id="UP000002518">
    <property type="component" value="Chromosome"/>
</dbReference>
<dbReference type="EnsemblBacteria" id="BAA78963">
    <property type="protein sequence ID" value="BAA78963"/>
    <property type="gene ID" value="APE_0054.1"/>
</dbReference>
<protein>
    <submittedName>
        <fullName evidence="2">Uncharacterized protein</fullName>
    </submittedName>
</protein>
<evidence type="ECO:0000313" key="3">
    <source>
        <dbReference type="Proteomes" id="UP000002518"/>
    </source>
</evidence>
<organism evidence="2 3">
    <name type="scientific">Aeropyrum pernix (strain ATCC 700893 / DSM 11879 / JCM 9820 / NBRC 100138 / K1)</name>
    <dbReference type="NCBI Taxonomy" id="272557"/>
    <lineage>
        <taxon>Archaea</taxon>
        <taxon>Thermoproteota</taxon>
        <taxon>Thermoprotei</taxon>
        <taxon>Desulfurococcales</taxon>
        <taxon>Desulfurococcaceae</taxon>
        <taxon>Aeropyrum</taxon>
    </lineage>
</organism>
<keyword evidence="1" id="KW-0812">Transmembrane</keyword>
<dbReference type="EMBL" id="BA000002">
    <property type="protein sequence ID" value="BAA78963.2"/>
    <property type="molecule type" value="Genomic_DNA"/>
</dbReference>
<dbReference type="GeneID" id="1445608"/>
<sequence length="176" mass="18960">MGVVTTLIAFTLVVYAPYVALAYRFKQRGLGRSALLVIASALILTLASILVPVGLVSLGSILVMGLLAADFMEGRLPYPKLLGYSIAGTLSGFIATAFWSINSELALYYNLPAVELGYFVYDAAIESLGDPTSPYAHYTIPVFLRVPWVIILTSIASWSLVGVCLELLSRLFSKSS</sequence>